<organism evidence="3 4">
    <name type="scientific">Salinicoccus sesuvii</name>
    <dbReference type="NCBI Taxonomy" id="868281"/>
    <lineage>
        <taxon>Bacteria</taxon>
        <taxon>Bacillati</taxon>
        <taxon>Bacillota</taxon>
        <taxon>Bacilli</taxon>
        <taxon>Bacillales</taxon>
        <taxon>Staphylococcaceae</taxon>
        <taxon>Salinicoccus</taxon>
    </lineage>
</organism>
<evidence type="ECO:0000313" key="4">
    <source>
        <dbReference type="Proteomes" id="UP001595637"/>
    </source>
</evidence>
<gene>
    <name evidence="3" type="ORF">ACFOEO_04545</name>
</gene>
<feature type="chain" id="PRO_5047224357" description="Lipoprotein" evidence="2">
    <location>
        <begin position="21"/>
        <end position="472"/>
    </location>
</feature>
<feature type="compositionally biased region" description="Low complexity" evidence="1">
    <location>
        <begin position="27"/>
        <end position="36"/>
    </location>
</feature>
<reference evidence="4" key="1">
    <citation type="journal article" date="2019" name="Int. J. Syst. Evol. Microbiol.">
        <title>The Global Catalogue of Microorganisms (GCM) 10K type strain sequencing project: providing services to taxonomists for standard genome sequencing and annotation.</title>
        <authorList>
            <consortium name="The Broad Institute Genomics Platform"/>
            <consortium name="The Broad Institute Genome Sequencing Center for Infectious Disease"/>
            <person name="Wu L."/>
            <person name="Ma J."/>
        </authorList>
    </citation>
    <scope>NUCLEOTIDE SEQUENCE [LARGE SCALE GENOMIC DNA]</scope>
    <source>
        <strain evidence="4">CCM 7756</strain>
    </source>
</reference>
<dbReference type="Proteomes" id="UP001595637">
    <property type="component" value="Unassembled WGS sequence"/>
</dbReference>
<feature type="signal peptide" evidence="2">
    <location>
        <begin position="1"/>
        <end position="20"/>
    </location>
</feature>
<feature type="region of interest" description="Disordered" evidence="1">
    <location>
        <begin position="21"/>
        <end position="76"/>
    </location>
</feature>
<evidence type="ECO:0000256" key="1">
    <source>
        <dbReference type="SAM" id="MobiDB-lite"/>
    </source>
</evidence>
<evidence type="ECO:0008006" key="5">
    <source>
        <dbReference type="Google" id="ProtNLM"/>
    </source>
</evidence>
<accession>A0ABV7N5V9</accession>
<sequence length="472" mass="53145">MRKYLFVLFSLMLLIGCQSAEEEADDASNAGDSAESTADDSETSTEDSMEDTTTEEDSSSESADSSENASEQDDSEEINVAAERCIISNLGDCDGVPLEEQKAAFQRLVDEGVFGKMEMSDTFLEEVLGAHVVMHNQIEHNTYPEDRYPPSSVDDTIKYYSMELENYYNGEDEAVLDYLKEDSPLYQSIVENKESGDFADYKLYDIEMMPAEGSGGPSSRVVERIYSHASSNGIERERVSYDTSDNDTGANGKIQLGDIESREVLEENIEYEEEVNEVYGPANTASPHARECVINFIRTCELDSIEDVRDAYDQYVANDTLPEATEAKSYPAKIDESREKINYQVRAAGSMVSKNYENYLKHYVYDLLQFYNEESGDALYYVRPESEAYDAILANKESGDYADQENHLVNVDDDRFNDMDEGTQEMVVERVYSDGSADGKRNSSVLYQFDLDDVSGIQIKSFEELSDEPLEE</sequence>
<feature type="compositionally biased region" description="Acidic residues" evidence="1">
    <location>
        <begin position="37"/>
        <end position="59"/>
    </location>
</feature>
<comment type="caution">
    <text evidence="3">The sequence shown here is derived from an EMBL/GenBank/DDBJ whole genome shotgun (WGS) entry which is preliminary data.</text>
</comment>
<evidence type="ECO:0000313" key="3">
    <source>
        <dbReference type="EMBL" id="MFC3387868.1"/>
    </source>
</evidence>
<dbReference type="PROSITE" id="PS51257">
    <property type="entry name" value="PROKAR_LIPOPROTEIN"/>
    <property type="match status" value="1"/>
</dbReference>
<protein>
    <recommendedName>
        <fullName evidence="5">Lipoprotein</fullName>
    </recommendedName>
</protein>
<dbReference type="RefSeq" id="WP_380652460.1">
    <property type="nucleotide sequence ID" value="NZ_JBHRVQ010000001.1"/>
</dbReference>
<feature type="compositionally biased region" description="Low complexity" evidence="1">
    <location>
        <begin position="60"/>
        <end position="69"/>
    </location>
</feature>
<name>A0ABV7N5V9_9STAP</name>
<evidence type="ECO:0000256" key="2">
    <source>
        <dbReference type="SAM" id="SignalP"/>
    </source>
</evidence>
<keyword evidence="4" id="KW-1185">Reference proteome</keyword>
<proteinExistence type="predicted"/>
<dbReference type="EMBL" id="JBHRVQ010000001">
    <property type="protein sequence ID" value="MFC3387868.1"/>
    <property type="molecule type" value="Genomic_DNA"/>
</dbReference>
<keyword evidence="2" id="KW-0732">Signal</keyword>